<feature type="domain" description="Thioester reductase (TE)" evidence="8">
    <location>
        <begin position="711"/>
        <end position="947"/>
    </location>
</feature>
<dbReference type="PANTHER" id="PTHR22754:SF32">
    <property type="entry name" value="DISCO-INTERACTING PROTEIN 2"/>
    <property type="match status" value="1"/>
</dbReference>
<dbReference type="InterPro" id="IPR040097">
    <property type="entry name" value="FAAL/FAAC"/>
</dbReference>
<keyword evidence="11" id="KW-1185">Reference proteome</keyword>
<sequence length="1082" mass="121568">MPTLSDKLNHWVQKTPDKLLFEFLDINGKSVEKYTYEEFEKAVRIVASNLAENYKFKKDDRILITYPAGIEMIVSFVACVRLGLVPVPTYPPTSSGFQSAYYKMEHIAKDCGAVAVLTNGEYYWSLKLNMDRNNIVEKTMLTKLPWINTSEFTHETSATNYERESSFLFLQYTSGSTTDPKGVMISHENLENNAENVLSEPPVTVTWLPQYHDMGLIGYHLFIIMKGGTSIGFSTLDFIRKPVLWLETISKYKATHSSAPNFAYDYLLQPGRVSDEVFASLDLSSLTNLMTAAEPVRAGTFYKFLEKFSACGLKETALGAAYGLAENTLAVSQWGGKSVSVLTNSLINHELKFENGQAGEVTQIMSCGKPLRDQIVRIVDPNSHIDLGENKVGEVWLAGPSKGLGYWGKPELNKECFEAKIAGESGSATHTFLRTGDLGFLHEQELYICGRAKDMIIIRGANYYPQDIEQIVEESSSNIREGYVAAFANEENGEEKLVIVAGLKRKNEIPDHKKIADQIRERLNIIPSQITFTNTKSIPKTTSGKIMRQKTKQLWANGELEVIENHSLVEQNTDAPRARLTNTQFDEILKKYGFTGTETYSLVHVLDSLDLVVLIHDVKELIKDSGAAQLASEIDARLLQEISVSEFFDLMEQFSTSSILAINRLKKTILKLQKEHNAFEQKRMLQDTKLSFKPKTPQYDPAHLKSGKILLTGGTGFLGPFILKSLLQQTTDTIYVLVRADDEKKGLARLKEAFDLSNVPECEYLAEFEKRVVAVCGDLGKPQLGLDKKTWDYLATNTHTIYNNGALVNYLFNYDKMWDTNVYGTNEIIKLALDGNPKILNHVSTTFIFGWAVKDTLFETDTCNSLDLLDFGYSQTKWVSEQIVFDAMKQGLQARVFRPALITPSVYGGGNNFDISIRLIAFMINHGITVNSFNQVSFTPVDIVANNVVAISGLPDSVNKTFHVTRDEYARMKDITDIITKLTGREFKGFELPKFVPEIVGKCGKEDLLFPLLDFLVRSVNNISSMEFKRYSNESYCEAKVRSPHGVLDPTLEETVRGMLTFMISKEIIDVELLEKDVKIAS</sequence>
<dbReference type="Gene3D" id="3.30.300.30">
    <property type="match status" value="1"/>
</dbReference>
<evidence type="ECO:0000259" key="8">
    <source>
        <dbReference type="Pfam" id="PF07993"/>
    </source>
</evidence>
<dbReference type="RefSeq" id="WP_317487274.1">
    <property type="nucleotide sequence ID" value="NZ_CP136051.1"/>
</dbReference>
<dbReference type="Proteomes" id="UP001302349">
    <property type="component" value="Chromosome"/>
</dbReference>
<dbReference type="PANTHER" id="PTHR22754">
    <property type="entry name" value="DISCO-INTERACTING PROTEIN 2 DIP2 -RELATED"/>
    <property type="match status" value="1"/>
</dbReference>
<dbReference type="InterPro" id="IPR036291">
    <property type="entry name" value="NAD(P)-bd_dom_sf"/>
</dbReference>
<name>A0ABZ0IIW4_9BACT</name>
<dbReference type="CDD" id="cd05931">
    <property type="entry name" value="FAAL"/>
    <property type="match status" value="1"/>
</dbReference>
<keyword evidence="4" id="KW-0436">Ligase</keyword>
<keyword evidence="6" id="KW-0443">Lipid metabolism</keyword>
<evidence type="ECO:0000256" key="1">
    <source>
        <dbReference type="ARBA" id="ARBA00006432"/>
    </source>
</evidence>
<reference evidence="10 11" key="1">
    <citation type="journal article" date="2023" name="Microbiol. Resour. Announc.">
        <title>Complete Genome Sequence of Imperialibacter roseus strain P4T.</title>
        <authorList>
            <person name="Tizabi D.R."/>
            <person name="Bachvaroff T."/>
            <person name="Hill R.T."/>
        </authorList>
    </citation>
    <scope>NUCLEOTIDE SEQUENCE [LARGE SCALE GENOMIC DNA]</scope>
    <source>
        <strain evidence="10 11">P4T</strain>
    </source>
</reference>
<feature type="domain" description="AMP-binding enzyme C-terminal" evidence="9">
    <location>
        <begin position="454"/>
        <end position="564"/>
    </location>
</feature>
<keyword evidence="3" id="KW-0597">Phosphoprotein</keyword>
<dbReference type="InterPro" id="IPR000873">
    <property type="entry name" value="AMP-dep_synth/lig_dom"/>
</dbReference>
<evidence type="ECO:0000259" key="7">
    <source>
        <dbReference type="Pfam" id="PF00501"/>
    </source>
</evidence>
<evidence type="ECO:0000259" key="9">
    <source>
        <dbReference type="Pfam" id="PF23024"/>
    </source>
</evidence>
<dbReference type="Gene3D" id="3.40.50.720">
    <property type="entry name" value="NAD(P)-binding Rossmann-like Domain"/>
    <property type="match status" value="1"/>
</dbReference>
<dbReference type="SUPFAM" id="SSF51735">
    <property type="entry name" value="NAD(P)-binding Rossmann-fold domains"/>
    <property type="match status" value="1"/>
</dbReference>
<accession>A0ABZ0IIW4</accession>
<evidence type="ECO:0000256" key="6">
    <source>
        <dbReference type="ARBA" id="ARBA00023098"/>
    </source>
</evidence>
<keyword evidence="5" id="KW-0276">Fatty acid metabolism</keyword>
<dbReference type="InterPro" id="IPR013120">
    <property type="entry name" value="FAR_NAD-bd"/>
</dbReference>
<protein>
    <submittedName>
        <fullName evidence="10">Thioester reductase domain-containing protein</fullName>
    </submittedName>
</protein>
<proteinExistence type="inferred from homology"/>
<evidence type="ECO:0000313" key="11">
    <source>
        <dbReference type="Proteomes" id="UP001302349"/>
    </source>
</evidence>
<evidence type="ECO:0000256" key="2">
    <source>
        <dbReference type="ARBA" id="ARBA00022450"/>
    </source>
</evidence>
<evidence type="ECO:0000256" key="3">
    <source>
        <dbReference type="ARBA" id="ARBA00022553"/>
    </source>
</evidence>
<dbReference type="Gene3D" id="3.40.50.12780">
    <property type="entry name" value="N-terminal domain of ligase-like"/>
    <property type="match status" value="1"/>
</dbReference>
<evidence type="ECO:0000256" key="4">
    <source>
        <dbReference type="ARBA" id="ARBA00022598"/>
    </source>
</evidence>
<dbReference type="SUPFAM" id="SSF56801">
    <property type="entry name" value="Acetyl-CoA synthetase-like"/>
    <property type="match status" value="1"/>
</dbReference>
<dbReference type="Pfam" id="PF23024">
    <property type="entry name" value="AMP-dom_DIP2-like"/>
    <property type="match status" value="1"/>
</dbReference>
<dbReference type="Pfam" id="PF07993">
    <property type="entry name" value="NAD_binding_4"/>
    <property type="match status" value="1"/>
</dbReference>
<dbReference type="Pfam" id="PF00501">
    <property type="entry name" value="AMP-binding"/>
    <property type="match status" value="1"/>
</dbReference>
<evidence type="ECO:0000313" key="10">
    <source>
        <dbReference type="EMBL" id="WOK04464.1"/>
    </source>
</evidence>
<dbReference type="InterPro" id="IPR045851">
    <property type="entry name" value="AMP-bd_C_sf"/>
</dbReference>
<dbReference type="InterPro" id="IPR042099">
    <property type="entry name" value="ANL_N_sf"/>
</dbReference>
<organism evidence="10 11">
    <name type="scientific">Imperialibacter roseus</name>
    <dbReference type="NCBI Taxonomy" id="1324217"/>
    <lineage>
        <taxon>Bacteria</taxon>
        <taxon>Pseudomonadati</taxon>
        <taxon>Bacteroidota</taxon>
        <taxon>Cytophagia</taxon>
        <taxon>Cytophagales</taxon>
        <taxon>Flammeovirgaceae</taxon>
        <taxon>Imperialibacter</taxon>
    </lineage>
</organism>
<dbReference type="NCBIfam" id="TIGR01746">
    <property type="entry name" value="Thioester-redct"/>
    <property type="match status" value="1"/>
</dbReference>
<dbReference type="CDD" id="cd05235">
    <property type="entry name" value="SDR_e1"/>
    <property type="match status" value="1"/>
</dbReference>
<dbReference type="InterPro" id="IPR025110">
    <property type="entry name" value="AMP-bd_C"/>
</dbReference>
<comment type="similarity">
    <text evidence="1">Belongs to the ATP-dependent AMP-binding enzyme family.</text>
</comment>
<gene>
    <name evidence="10" type="ORF">RT717_15390</name>
</gene>
<dbReference type="InterPro" id="IPR010080">
    <property type="entry name" value="Thioester_reductase-like_dom"/>
</dbReference>
<dbReference type="EMBL" id="CP136051">
    <property type="protein sequence ID" value="WOK04464.1"/>
    <property type="molecule type" value="Genomic_DNA"/>
</dbReference>
<keyword evidence="2" id="KW-0596">Phosphopantetheine</keyword>
<feature type="domain" description="AMP-dependent synthetase/ligase" evidence="7">
    <location>
        <begin position="9"/>
        <end position="407"/>
    </location>
</feature>
<evidence type="ECO:0000256" key="5">
    <source>
        <dbReference type="ARBA" id="ARBA00022832"/>
    </source>
</evidence>